<dbReference type="PANTHER" id="PTHR30603:SF19">
    <property type="entry name" value="RNA POLYMERASE SIGMA-F FACTOR"/>
    <property type="match status" value="1"/>
</dbReference>
<comment type="caution">
    <text evidence="8">The sequence shown here is derived from an EMBL/GenBank/DDBJ whole genome shotgun (WGS) entry which is preliminary data.</text>
</comment>
<dbReference type="PROSITE" id="PS50943">
    <property type="entry name" value="HTH_CROC1"/>
    <property type="match status" value="1"/>
</dbReference>
<dbReference type="GO" id="GO:0003677">
    <property type="term" value="F:DNA binding"/>
    <property type="evidence" value="ECO:0007669"/>
    <property type="project" value="UniProtKB-KW"/>
</dbReference>
<proteinExistence type="inferred from homology"/>
<comment type="similarity">
    <text evidence="1">Belongs to the sigma-70 factor family.</text>
</comment>
<sequence length="241" mass="28094">MNVSANNEELIQRIKDGDEEAKSIFVEKNSPLVYSIVRRFSRQRIAIDDLFQIGCVGLMKALNNFDTSYQVKFSTYAVPIIMGEIKRFFRDDGNMRISRSLKEGYLQMSKKKEELLQKLNREPTYQEIADALSMDVADVILAFEANQFVYSLDETIYENDGSPILLEDKVSNRKEEDVVMKVSLQNEIAHLEQREQLLLHYRYDLGMKQEEIAKKLQISQVQVSRLEKKILLKLKERLMVT</sequence>
<dbReference type="SUPFAM" id="SSF88946">
    <property type="entry name" value="Sigma2 domain of RNA polymerase sigma factors"/>
    <property type="match status" value="1"/>
</dbReference>
<dbReference type="InterPro" id="IPR000943">
    <property type="entry name" value="RNA_pol_sigma70"/>
</dbReference>
<evidence type="ECO:0000256" key="1">
    <source>
        <dbReference type="ARBA" id="ARBA00007788"/>
    </source>
</evidence>
<dbReference type="InterPro" id="IPR007624">
    <property type="entry name" value="RNA_pol_sigma70_r3"/>
</dbReference>
<dbReference type="AlphaFoldDB" id="A0A4R3TBU8"/>
<keyword evidence="3" id="KW-0805">Transcription regulation</keyword>
<dbReference type="EMBL" id="SMBP01000013">
    <property type="protein sequence ID" value="TCU58427.1"/>
    <property type="molecule type" value="Genomic_DNA"/>
</dbReference>
<protein>
    <submittedName>
        <fullName evidence="8">RNA polymerase sigma (RpoX/SigF) subunit</fullName>
    </submittedName>
</protein>
<dbReference type="InterPro" id="IPR013325">
    <property type="entry name" value="RNA_pol_sigma_r2"/>
</dbReference>
<dbReference type="InterPro" id="IPR014284">
    <property type="entry name" value="RNA_pol_sigma-70_dom"/>
</dbReference>
<evidence type="ECO:0000256" key="5">
    <source>
        <dbReference type="ARBA" id="ARBA00023125"/>
    </source>
</evidence>
<dbReference type="SUPFAM" id="SSF88659">
    <property type="entry name" value="Sigma3 and sigma4 domains of RNA polymerase sigma factors"/>
    <property type="match status" value="2"/>
</dbReference>
<dbReference type="InterPro" id="IPR014322">
    <property type="entry name" value="RNA_pol_sigma-B/F/G"/>
</dbReference>
<dbReference type="GO" id="GO:0030435">
    <property type="term" value="P:sporulation resulting in formation of a cellular spore"/>
    <property type="evidence" value="ECO:0007669"/>
    <property type="project" value="UniProtKB-KW"/>
</dbReference>
<dbReference type="Proteomes" id="UP000295773">
    <property type="component" value="Unassembled WGS sequence"/>
</dbReference>
<keyword evidence="5" id="KW-0238">DNA-binding</keyword>
<evidence type="ECO:0000313" key="8">
    <source>
        <dbReference type="EMBL" id="TCU58427.1"/>
    </source>
</evidence>
<dbReference type="NCBIfam" id="TIGR02937">
    <property type="entry name" value="sigma70-ECF"/>
    <property type="match status" value="1"/>
</dbReference>
<dbReference type="GeneID" id="73795815"/>
<dbReference type="Pfam" id="PF04539">
    <property type="entry name" value="Sigma70_r3"/>
    <property type="match status" value="1"/>
</dbReference>
<dbReference type="Gene3D" id="1.20.120.1810">
    <property type="match status" value="1"/>
</dbReference>
<keyword evidence="4" id="KW-0731">Sigma factor</keyword>
<dbReference type="InterPro" id="IPR001387">
    <property type="entry name" value="Cro/C1-type_HTH"/>
</dbReference>
<keyword evidence="6" id="KW-0804">Transcription</keyword>
<dbReference type="GO" id="GO:0006352">
    <property type="term" value="P:DNA-templated transcription initiation"/>
    <property type="evidence" value="ECO:0007669"/>
    <property type="project" value="InterPro"/>
</dbReference>
<accession>A0A4R3TBU8</accession>
<dbReference type="NCBIfam" id="TIGR02980">
    <property type="entry name" value="SigBFG"/>
    <property type="match status" value="1"/>
</dbReference>
<feature type="domain" description="HTH cro/C1-type" evidence="7">
    <location>
        <begin position="198"/>
        <end position="228"/>
    </location>
</feature>
<dbReference type="Pfam" id="PF04542">
    <property type="entry name" value="Sigma70_r2"/>
    <property type="match status" value="1"/>
</dbReference>
<dbReference type="InterPro" id="IPR007630">
    <property type="entry name" value="RNA_pol_sigma70_r4"/>
</dbReference>
<dbReference type="PANTHER" id="PTHR30603">
    <property type="entry name" value="RNA POLYMERASE SIGMA FACTOR RPO"/>
    <property type="match status" value="1"/>
</dbReference>
<dbReference type="InterPro" id="IPR013324">
    <property type="entry name" value="RNA_pol_sigma_r3/r4-like"/>
</dbReference>
<evidence type="ECO:0000256" key="6">
    <source>
        <dbReference type="ARBA" id="ARBA00023163"/>
    </source>
</evidence>
<dbReference type="InterPro" id="IPR007627">
    <property type="entry name" value="RNA_pol_sigma70_r2"/>
</dbReference>
<dbReference type="InterPro" id="IPR050239">
    <property type="entry name" value="Sigma-70_RNA_pol_init_factors"/>
</dbReference>
<name>A0A4R3TBU8_9FIRM</name>
<evidence type="ECO:0000256" key="3">
    <source>
        <dbReference type="ARBA" id="ARBA00023015"/>
    </source>
</evidence>
<dbReference type="Gene3D" id="1.10.10.10">
    <property type="entry name" value="Winged helix-like DNA-binding domain superfamily/Winged helix DNA-binding domain"/>
    <property type="match status" value="1"/>
</dbReference>
<dbReference type="InterPro" id="IPR036388">
    <property type="entry name" value="WH-like_DNA-bd_sf"/>
</dbReference>
<dbReference type="Gene3D" id="1.10.10.60">
    <property type="entry name" value="Homeodomain-like"/>
    <property type="match status" value="1"/>
</dbReference>
<dbReference type="GO" id="GO:0016987">
    <property type="term" value="F:sigma factor activity"/>
    <property type="evidence" value="ECO:0007669"/>
    <property type="project" value="UniProtKB-KW"/>
</dbReference>
<keyword evidence="9" id="KW-1185">Reference proteome</keyword>
<dbReference type="Pfam" id="PF04545">
    <property type="entry name" value="Sigma70_r4"/>
    <property type="match status" value="1"/>
</dbReference>
<gene>
    <name evidence="8" type="ORF">EDD61_11351</name>
</gene>
<dbReference type="PRINTS" id="PR00046">
    <property type="entry name" value="SIGMA70FCT"/>
</dbReference>
<evidence type="ECO:0000256" key="2">
    <source>
        <dbReference type="ARBA" id="ARBA00022969"/>
    </source>
</evidence>
<organism evidence="8 9">
    <name type="scientific">Longicatena caecimuris</name>
    <dbReference type="NCBI Taxonomy" id="1796635"/>
    <lineage>
        <taxon>Bacteria</taxon>
        <taxon>Bacillati</taxon>
        <taxon>Bacillota</taxon>
        <taxon>Erysipelotrichia</taxon>
        <taxon>Erysipelotrichales</taxon>
        <taxon>Erysipelotrichaceae</taxon>
        <taxon>Longicatena</taxon>
    </lineage>
</organism>
<keyword evidence="2" id="KW-0749">Sporulation</keyword>
<dbReference type="PROSITE" id="PS00715">
    <property type="entry name" value="SIGMA70_1"/>
    <property type="match status" value="1"/>
</dbReference>
<reference evidence="8 9" key="1">
    <citation type="submission" date="2019-03" db="EMBL/GenBank/DDBJ databases">
        <title>Genomic Encyclopedia of Type Strains, Phase IV (KMG-IV): sequencing the most valuable type-strain genomes for metagenomic binning, comparative biology and taxonomic classification.</title>
        <authorList>
            <person name="Goeker M."/>
        </authorList>
    </citation>
    <scope>NUCLEOTIDE SEQUENCE [LARGE SCALE GENOMIC DNA]</scope>
    <source>
        <strain evidence="8 9">DSM 29481</strain>
    </source>
</reference>
<evidence type="ECO:0000313" key="9">
    <source>
        <dbReference type="Proteomes" id="UP000295773"/>
    </source>
</evidence>
<evidence type="ECO:0000256" key="4">
    <source>
        <dbReference type="ARBA" id="ARBA00023082"/>
    </source>
</evidence>
<evidence type="ECO:0000259" key="7">
    <source>
        <dbReference type="PROSITE" id="PS50943"/>
    </source>
</evidence>
<dbReference type="RefSeq" id="WP_119957456.1">
    <property type="nucleotide sequence ID" value="NZ_AP024510.1"/>
</dbReference>